<dbReference type="Pfam" id="PF02434">
    <property type="entry name" value="Fringe"/>
    <property type="match status" value="1"/>
</dbReference>
<dbReference type="AlphaFoldDB" id="A0A7S1T5I8"/>
<evidence type="ECO:0000256" key="6">
    <source>
        <dbReference type="ARBA" id="ARBA00022679"/>
    </source>
</evidence>
<evidence type="ECO:0000256" key="12">
    <source>
        <dbReference type="SAM" id="SignalP"/>
    </source>
</evidence>
<proteinExistence type="inferred from homology"/>
<comment type="pathway">
    <text evidence="2">Protein modification; protein glycosylation.</text>
</comment>
<dbReference type="EC" id="2.4.1.122" evidence="4"/>
<keyword evidence="12" id="KW-0732">Signal</keyword>
<evidence type="ECO:0000256" key="11">
    <source>
        <dbReference type="ARBA" id="ARBA00023136"/>
    </source>
</evidence>
<evidence type="ECO:0000256" key="3">
    <source>
        <dbReference type="ARBA" id="ARBA00006462"/>
    </source>
</evidence>
<evidence type="ECO:0000313" key="14">
    <source>
        <dbReference type="EMBL" id="CAD9222644.1"/>
    </source>
</evidence>
<comment type="similarity">
    <text evidence="3">Belongs to the glycosyltransferase 31 family. Beta3-Gal-T subfamily.</text>
</comment>
<dbReference type="InterPro" id="IPR003378">
    <property type="entry name" value="Fringe-like_glycosylTrfase"/>
</dbReference>
<evidence type="ECO:0000256" key="5">
    <source>
        <dbReference type="ARBA" id="ARBA00022676"/>
    </source>
</evidence>
<keyword evidence="8" id="KW-0547">Nucleotide-binding</keyword>
<keyword evidence="9" id="KW-0735">Signal-anchor</keyword>
<evidence type="ECO:0000256" key="10">
    <source>
        <dbReference type="ARBA" id="ARBA00022989"/>
    </source>
</evidence>
<keyword evidence="7" id="KW-0812">Transmembrane</keyword>
<keyword evidence="11" id="KW-0472">Membrane</keyword>
<keyword evidence="5" id="KW-0328">Glycosyltransferase</keyword>
<protein>
    <recommendedName>
        <fullName evidence="4">N-acetylgalactosaminide beta-1,3-galactosyltransferase</fullName>
        <ecNumber evidence="4">2.4.1.122</ecNumber>
    </recommendedName>
</protein>
<evidence type="ECO:0000256" key="7">
    <source>
        <dbReference type="ARBA" id="ARBA00022692"/>
    </source>
</evidence>
<keyword evidence="6" id="KW-0808">Transferase</keyword>
<dbReference type="InterPro" id="IPR026050">
    <property type="entry name" value="C1GALT1/C1GALT1_chp1"/>
</dbReference>
<evidence type="ECO:0000256" key="8">
    <source>
        <dbReference type="ARBA" id="ARBA00022741"/>
    </source>
</evidence>
<dbReference type="PANTHER" id="PTHR23033">
    <property type="entry name" value="BETA1,3-GALACTOSYLTRANSFERASE"/>
    <property type="match status" value="1"/>
</dbReference>
<evidence type="ECO:0000256" key="9">
    <source>
        <dbReference type="ARBA" id="ARBA00022968"/>
    </source>
</evidence>
<evidence type="ECO:0000256" key="4">
    <source>
        <dbReference type="ARBA" id="ARBA00012557"/>
    </source>
</evidence>
<gene>
    <name evidence="14" type="ORF">CCAE0312_LOCUS578</name>
</gene>
<feature type="chain" id="PRO_5031057831" description="N-acetylgalactosaminide beta-1,3-galactosyltransferase" evidence="12">
    <location>
        <begin position="20"/>
        <end position="449"/>
    </location>
</feature>
<accession>A0A7S1T5I8</accession>
<reference evidence="14" key="1">
    <citation type="submission" date="2021-01" db="EMBL/GenBank/DDBJ databases">
        <authorList>
            <person name="Corre E."/>
            <person name="Pelletier E."/>
            <person name="Niang G."/>
            <person name="Scheremetjew M."/>
            <person name="Finn R."/>
            <person name="Kale V."/>
            <person name="Holt S."/>
            <person name="Cochrane G."/>
            <person name="Meng A."/>
            <person name="Brown T."/>
            <person name="Cohen L."/>
        </authorList>
    </citation>
    <scope>NUCLEOTIDE SEQUENCE</scope>
    <source>
        <strain evidence="14">SAG 36.94</strain>
    </source>
</reference>
<feature type="signal peptide" evidence="12">
    <location>
        <begin position="1"/>
        <end position="19"/>
    </location>
</feature>
<keyword evidence="10" id="KW-1133">Transmembrane helix</keyword>
<dbReference type="GO" id="GO:0000166">
    <property type="term" value="F:nucleotide binding"/>
    <property type="evidence" value="ECO:0007669"/>
    <property type="project" value="UniProtKB-KW"/>
</dbReference>
<name>A0A7S1T5I8_9RHOD</name>
<organism evidence="14">
    <name type="scientific">Compsopogon caeruleus</name>
    <dbReference type="NCBI Taxonomy" id="31354"/>
    <lineage>
        <taxon>Eukaryota</taxon>
        <taxon>Rhodophyta</taxon>
        <taxon>Compsopogonophyceae</taxon>
        <taxon>Compsopogonales</taxon>
        <taxon>Compsopogonaceae</taxon>
        <taxon>Compsopogon</taxon>
    </lineage>
</organism>
<feature type="domain" description="Fringe-like glycosyltransferase" evidence="13">
    <location>
        <begin position="251"/>
        <end position="353"/>
    </location>
</feature>
<dbReference type="GO" id="GO:0016263">
    <property type="term" value="F:glycoprotein-N-acetylgalactosamine 3-beta-galactosyltransferase activity"/>
    <property type="evidence" value="ECO:0007669"/>
    <property type="project" value="UniProtKB-EC"/>
</dbReference>
<dbReference type="Gene3D" id="3.90.550.50">
    <property type="match status" value="1"/>
</dbReference>
<evidence type="ECO:0000256" key="2">
    <source>
        <dbReference type="ARBA" id="ARBA00004922"/>
    </source>
</evidence>
<evidence type="ECO:0000256" key="1">
    <source>
        <dbReference type="ARBA" id="ARBA00004606"/>
    </source>
</evidence>
<dbReference type="PANTHER" id="PTHR23033:SF47">
    <property type="entry name" value="APPLE DOMAIN-CONTAINING PROTEIN-RELATED"/>
    <property type="match status" value="1"/>
</dbReference>
<comment type="subcellular location">
    <subcellularLocation>
        <location evidence="1">Membrane</location>
        <topology evidence="1">Single-pass type II membrane protein</topology>
    </subcellularLocation>
</comment>
<evidence type="ECO:0000259" key="13">
    <source>
        <dbReference type="Pfam" id="PF02434"/>
    </source>
</evidence>
<dbReference type="EMBL" id="HBGH01001194">
    <property type="protein sequence ID" value="CAD9222644.1"/>
    <property type="molecule type" value="Transcribed_RNA"/>
</dbReference>
<sequence>MLVWILLGTVLWGLYVILGDSREVRWRTPPGWVPEEPLLSAFVHERSAFRTQSVWQNGGIVVGSEEEEVELGRSGVDLEDRIRESLEQWNHSFVVPERSEGASINGPELRLSLRDRVLQVVNQYHGRVHPSLSRTNWSKDSGALWRRMKDEVAIVVKTGKEVAPTRMKKLSQWLHVSDVPNLMFISDHGDENLGLVDLREVTREIFRDLSSSKYRLDSDGVPHDVLLGGWRGDKDKNLPGFLALYYRFPSAKFYIMVDDDTYVFLENLAHILSRRWRYAFSKPEWGGNAYRIACLPWSRKGTTSGVANPIFAHGGSGIVLNHRAMQSLSPLVPSCLQKYVICWAGDMMLSACLLENGLPFSLRIPEMVGDPPSRQLFSSKYHTLWTSELKIATLHKLSEQELEWVSQYDQLRGPGHIDFASLRKHLLQSGLQKSEPERKFNMEGDILKR</sequence>
<dbReference type="GO" id="GO:0016020">
    <property type="term" value="C:membrane"/>
    <property type="evidence" value="ECO:0007669"/>
    <property type="project" value="UniProtKB-SubCell"/>
</dbReference>